<dbReference type="AlphaFoldDB" id="A0A0R3S7K2"/>
<protein>
    <submittedName>
        <fullName evidence="3">DFP domain-containing protein</fullName>
    </submittedName>
</protein>
<proteinExistence type="predicted"/>
<reference evidence="1 2" key="2">
    <citation type="submission" date="2018-11" db="EMBL/GenBank/DDBJ databases">
        <authorList>
            <consortium name="Pathogen Informatics"/>
        </authorList>
    </citation>
    <scope>NUCLEOTIDE SEQUENCE [LARGE SCALE GENOMIC DNA]</scope>
</reference>
<evidence type="ECO:0000313" key="3">
    <source>
        <dbReference type="WBParaSite" id="HDID_0000001701-mRNA-1"/>
    </source>
</evidence>
<evidence type="ECO:0000313" key="1">
    <source>
        <dbReference type="EMBL" id="VDL11636.1"/>
    </source>
</evidence>
<reference evidence="3" key="1">
    <citation type="submission" date="2017-02" db="UniProtKB">
        <authorList>
            <consortium name="WormBaseParasite"/>
        </authorList>
    </citation>
    <scope>IDENTIFICATION</scope>
</reference>
<name>A0A0R3S7K2_HYMDI</name>
<dbReference type="WBParaSite" id="HDID_0000001701-mRNA-1">
    <property type="protein sequence ID" value="HDID_0000001701-mRNA-1"/>
    <property type="gene ID" value="HDID_0000001701"/>
</dbReference>
<dbReference type="STRING" id="6216.A0A0R3S7K2"/>
<dbReference type="Proteomes" id="UP000274504">
    <property type="component" value="Unassembled WGS sequence"/>
</dbReference>
<dbReference type="OrthoDB" id="70224at2759"/>
<dbReference type="EMBL" id="UYSG01000002">
    <property type="protein sequence ID" value="VDL11636.1"/>
    <property type="molecule type" value="Genomic_DNA"/>
</dbReference>
<accession>A0A0R3S7K2</accession>
<evidence type="ECO:0000313" key="2">
    <source>
        <dbReference type="Proteomes" id="UP000274504"/>
    </source>
</evidence>
<dbReference type="InterPro" id="IPR035929">
    <property type="entry name" value="CoaB-like_sf"/>
</dbReference>
<dbReference type="SUPFAM" id="SSF102645">
    <property type="entry name" value="CoaB-like"/>
    <property type="match status" value="1"/>
</dbReference>
<sequence length="338" mass="38215">MDSVETWLDGETSEFSSSTDWLDFIRLTQDFIKRCRSGFRIACVTSGGTTVPLEKNTVRFIDNFSAEYFLYQGYAVIFFFRRNSMIPFTNRCCPPGGSCSSTLDSWFDLNATAQSTSSEPLKLNPTFAHRIAEVVRNYAKLRDRLLLVDFTTVEEYLVKLRWICRLLSQEDVCQNGSLLYLAAAVSDFFVPREVMPQHKLHASSEVEEQGANGSFKCEPDGSLTIHLAPVPKVLGLIVSKWAPRTMVVSFKAKVVLERAKSAMKRYGTHAVIANLLHTRKHEAWIIHNLGEIGGKDLQHITLTSSQSAYQSSNPATDIEEVLIQRISDLHSYFLEQRK</sequence>
<organism evidence="3">
    <name type="scientific">Hymenolepis diminuta</name>
    <name type="common">Rat tapeworm</name>
    <dbReference type="NCBI Taxonomy" id="6216"/>
    <lineage>
        <taxon>Eukaryota</taxon>
        <taxon>Metazoa</taxon>
        <taxon>Spiralia</taxon>
        <taxon>Lophotrochozoa</taxon>
        <taxon>Platyhelminthes</taxon>
        <taxon>Cestoda</taxon>
        <taxon>Eucestoda</taxon>
        <taxon>Cyclophyllidea</taxon>
        <taxon>Hymenolepididae</taxon>
        <taxon>Hymenolepis</taxon>
    </lineage>
</organism>
<dbReference type="Gene3D" id="3.40.50.10300">
    <property type="entry name" value="CoaB-like"/>
    <property type="match status" value="1"/>
</dbReference>
<gene>
    <name evidence="1" type="ORF">HDID_LOCUS18</name>
</gene>